<dbReference type="GO" id="GO:0004674">
    <property type="term" value="F:protein serine/threonine kinase activity"/>
    <property type="evidence" value="ECO:0007669"/>
    <property type="project" value="UniProtKB-EC"/>
</dbReference>
<dbReference type="InterPro" id="IPR016024">
    <property type="entry name" value="ARM-type_fold"/>
</dbReference>
<dbReference type="InterPro" id="IPR011009">
    <property type="entry name" value="Kinase-like_dom_sf"/>
</dbReference>
<accession>A0A1L0BXL5</accession>
<dbReference type="InterPro" id="IPR050629">
    <property type="entry name" value="STE20/SPS1-PAK"/>
</dbReference>
<dbReference type="EMBL" id="LT635767">
    <property type="protein sequence ID" value="SGZ56079.1"/>
    <property type="molecule type" value="Genomic_DNA"/>
</dbReference>
<dbReference type="GO" id="GO:0030447">
    <property type="term" value="P:filamentous growth"/>
    <property type="evidence" value="ECO:0007669"/>
    <property type="project" value="UniProtKB-ARBA"/>
</dbReference>
<evidence type="ECO:0000256" key="5">
    <source>
        <dbReference type="SAM" id="MobiDB-lite"/>
    </source>
</evidence>
<reference evidence="7 8" key="1">
    <citation type="submission" date="2016-10" db="EMBL/GenBank/DDBJ databases">
        <authorList>
            <person name="de Groot N.N."/>
        </authorList>
    </citation>
    <scope>NUCLEOTIDE SEQUENCE [LARGE SCALE GENOMIC DNA]</scope>
    <source>
        <strain evidence="7 8">PYCC 4715</strain>
    </source>
</reference>
<feature type="binding site" evidence="4">
    <location>
        <position position="203"/>
    </location>
    <ligand>
        <name>ATP</name>
        <dbReference type="ChEBI" id="CHEBI:30616"/>
    </ligand>
</feature>
<keyword evidence="3 4" id="KW-0067">ATP-binding</keyword>
<dbReference type="SUPFAM" id="SSF48371">
    <property type="entry name" value="ARM repeat"/>
    <property type="match status" value="1"/>
</dbReference>
<dbReference type="PROSITE" id="PS00108">
    <property type="entry name" value="PROTEIN_KINASE_ST"/>
    <property type="match status" value="1"/>
</dbReference>
<evidence type="ECO:0000256" key="2">
    <source>
        <dbReference type="ARBA" id="ARBA00022741"/>
    </source>
</evidence>
<dbReference type="Proteomes" id="UP000182259">
    <property type="component" value="Chromosome IV"/>
</dbReference>
<dbReference type="SUPFAM" id="SSF56112">
    <property type="entry name" value="Protein kinase-like (PK-like)"/>
    <property type="match status" value="1"/>
</dbReference>
<proteinExistence type="predicted"/>
<evidence type="ECO:0000256" key="1">
    <source>
        <dbReference type="ARBA" id="ARBA00012513"/>
    </source>
</evidence>
<dbReference type="InterPro" id="IPR017441">
    <property type="entry name" value="Protein_kinase_ATP_BS"/>
</dbReference>
<feature type="region of interest" description="Disordered" evidence="5">
    <location>
        <begin position="115"/>
        <end position="140"/>
    </location>
</feature>
<dbReference type="InterPro" id="IPR000719">
    <property type="entry name" value="Prot_kinase_dom"/>
</dbReference>
<evidence type="ECO:0000313" key="7">
    <source>
        <dbReference type="EMBL" id="SGZ56079.1"/>
    </source>
</evidence>
<dbReference type="EC" id="2.7.11.1" evidence="1"/>
<dbReference type="Pfam" id="PF00069">
    <property type="entry name" value="Pkinase"/>
    <property type="match status" value="1"/>
</dbReference>
<dbReference type="GO" id="GO:0005524">
    <property type="term" value="F:ATP binding"/>
    <property type="evidence" value="ECO:0007669"/>
    <property type="project" value="UniProtKB-UniRule"/>
</dbReference>
<feature type="compositionally biased region" description="Basic and acidic residues" evidence="5">
    <location>
        <begin position="9"/>
        <end position="25"/>
    </location>
</feature>
<dbReference type="Gene3D" id="1.10.510.10">
    <property type="entry name" value="Transferase(Phosphotransferase) domain 1"/>
    <property type="match status" value="1"/>
</dbReference>
<feature type="compositionally biased region" description="Polar residues" evidence="5">
    <location>
        <begin position="117"/>
        <end position="127"/>
    </location>
</feature>
<dbReference type="PROSITE" id="PS00107">
    <property type="entry name" value="PROTEIN_KINASE_ATP"/>
    <property type="match status" value="1"/>
</dbReference>
<dbReference type="GO" id="GO:0005737">
    <property type="term" value="C:cytoplasm"/>
    <property type="evidence" value="ECO:0007669"/>
    <property type="project" value="TreeGrafter"/>
</dbReference>
<keyword evidence="2 4" id="KW-0547">Nucleotide-binding</keyword>
<evidence type="ECO:0000259" key="6">
    <source>
        <dbReference type="PROSITE" id="PS50011"/>
    </source>
</evidence>
<dbReference type="InterPro" id="IPR011989">
    <property type="entry name" value="ARM-like"/>
</dbReference>
<dbReference type="AlphaFoldDB" id="A0A1L0BXL5"/>
<organism evidence="7 8">
    <name type="scientific">Sungouiella intermedia</name>
    <dbReference type="NCBI Taxonomy" id="45354"/>
    <lineage>
        <taxon>Eukaryota</taxon>
        <taxon>Fungi</taxon>
        <taxon>Dikarya</taxon>
        <taxon>Ascomycota</taxon>
        <taxon>Saccharomycotina</taxon>
        <taxon>Pichiomycetes</taxon>
        <taxon>Metschnikowiaceae</taxon>
        <taxon>Sungouiella</taxon>
    </lineage>
</organism>
<evidence type="ECO:0000256" key="4">
    <source>
        <dbReference type="PROSITE-ProRule" id="PRU10141"/>
    </source>
</evidence>
<feature type="region of interest" description="Disordered" evidence="5">
    <location>
        <begin position="49"/>
        <end position="71"/>
    </location>
</feature>
<dbReference type="InterPro" id="IPR008271">
    <property type="entry name" value="Ser/Thr_kinase_AS"/>
</dbReference>
<dbReference type="Gene3D" id="1.25.10.10">
    <property type="entry name" value="Leucine-rich Repeat Variant"/>
    <property type="match status" value="1"/>
</dbReference>
<evidence type="ECO:0000313" key="8">
    <source>
        <dbReference type="Proteomes" id="UP000182259"/>
    </source>
</evidence>
<evidence type="ECO:0000256" key="3">
    <source>
        <dbReference type="ARBA" id="ARBA00022840"/>
    </source>
</evidence>
<feature type="region of interest" description="Disordered" evidence="5">
    <location>
        <begin position="1"/>
        <end position="36"/>
    </location>
</feature>
<feature type="compositionally biased region" description="Polar residues" evidence="5">
    <location>
        <begin position="49"/>
        <end position="66"/>
    </location>
</feature>
<dbReference type="CDD" id="cd06627">
    <property type="entry name" value="STKc_Cdc7_like"/>
    <property type="match status" value="1"/>
</dbReference>
<gene>
    <name evidence="7" type="ORF">SAMEA4029009_CIC11G00000005274</name>
</gene>
<dbReference type="SMART" id="SM00220">
    <property type="entry name" value="S_TKc"/>
    <property type="match status" value="1"/>
</dbReference>
<dbReference type="PANTHER" id="PTHR48012">
    <property type="entry name" value="STERILE20-LIKE KINASE, ISOFORM B-RELATED"/>
    <property type="match status" value="1"/>
</dbReference>
<feature type="domain" description="Protein kinase" evidence="6">
    <location>
        <begin position="174"/>
        <end position="423"/>
    </location>
</feature>
<dbReference type="PANTHER" id="PTHR48012:SF26">
    <property type="entry name" value="SERINE_THREONINE-PROTEIN KINASE DDB_G0283821-RELATED"/>
    <property type="match status" value="1"/>
</dbReference>
<dbReference type="PROSITE" id="PS50011">
    <property type="entry name" value="PROTEIN_KINASE_DOM"/>
    <property type="match status" value="1"/>
</dbReference>
<sequence length="1113" mass="126203">MSPSLSRAADSRASRLHKYQEKESESTFAEDFNVGSSESLDLSFSKFTNVSGSHAARTKSNASRGSSAPDLDKLLERTHTAYSDRIHGSKMEPIFETSNMEMPRYSPFVSGLHLPKSRNSNQIQGSLNPGFPLTPSDENPPPINRKVSEKISLTPAQRMEKRPGPKYKNTLDNFKFFEKVGRGAYADVYRGVNLKTNQVVAIKQIALDPGHDLLVLMGEIDLLKILKHENIVKYHGFVKNLTSLNVILEYCGRGSLRQLYKQAGHGFAELEIVSYVKPILRGLNYLHEQGVVHRDVKAANVLLTDSGEVKLADFGVATKVANLHNTVVGTPNWMAPESVLGGEGICTASDIWSLGATIIELFTTHPPYHDLVPMATLHAIGTDEHPPLPSGLSPLTKDFLLECFQKQPSIRISAKLLLRHKWLSQLTLEPTVRKKSSLLARLTESQNENENNFDLDFAESELPAPSRFISPTEVRLELSGEEQTPSTPEKKYTRTELLTKFTDIEEDLEIETQTNSDKLSLKLVMREDFDPDVGVDDDNDPFLELDIENFDTNELEVQSKMEFLTNKLTNRVANCHTGSEEVTQSLVKITGRMLQLVKKYPSLHDVIIREHGVLTLMELLENALDLVEEHKLWYHVLATLNYIFADHVPQIENFALLGGIPMITQFSKLSFSLPVRLQVVKFVKILRKSDKAMLMFVSSGGLRVLSRFLEEDFDLTPDFPLVAINSIHEILAKDLTRFKSDMCRILAKYGVVFWLVVLLNRFARYASNPISVVPTEHVEDTIDKILGVIKFFAQAEPKVRIRISNPDLFKLLIKVYPLLNFSRQQAILKFFRSISCINQLLRQLYSADILEFYVNLLMQYTPSTPRYKEVVNIVCPSLYNCCYLNHSKETEIVRLGVVPVLRDLSKINLLFRQFVLPLICEFVYCDSYVRLVLMRHDVLNIFFNLLVDPYWHFNAMDSILHWCTEDPRLHLLESSKARDCLTSGFLMSKISNMEAALDNYLTLVTSNKEVLDLMTKDSIVSSILTKLSTYSKNPATKLSLLRILRCIVENAVEGNHYESMSALSKVYDFMNMILTNDFSVLVQDLASKIKILLMNPVYRRGPVDILDELNYSS</sequence>
<protein>
    <recommendedName>
        <fullName evidence="1">non-specific serine/threonine protein kinase</fullName>
        <ecNumber evidence="1">2.7.11.1</ecNumber>
    </recommendedName>
</protein>
<name>A0A1L0BXL5_9ASCO</name>